<dbReference type="Gene3D" id="3.40.50.300">
    <property type="entry name" value="P-loop containing nucleotide triphosphate hydrolases"/>
    <property type="match status" value="1"/>
</dbReference>
<evidence type="ECO:0000259" key="5">
    <source>
        <dbReference type="PROSITE" id="PS50893"/>
    </source>
</evidence>
<dbReference type="SUPFAM" id="SSF52540">
    <property type="entry name" value="P-loop containing nucleoside triphosphate hydrolases"/>
    <property type="match status" value="1"/>
</dbReference>
<evidence type="ECO:0000256" key="1">
    <source>
        <dbReference type="ARBA" id="ARBA00005417"/>
    </source>
</evidence>
<name>A0ABV9FLT0_9BACL</name>
<dbReference type="PANTHER" id="PTHR43335">
    <property type="entry name" value="ABC TRANSPORTER, ATP-BINDING PROTEIN"/>
    <property type="match status" value="1"/>
</dbReference>
<dbReference type="GO" id="GO:0005524">
    <property type="term" value="F:ATP binding"/>
    <property type="evidence" value="ECO:0007669"/>
    <property type="project" value="UniProtKB-KW"/>
</dbReference>
<dbReference type="PROSITE" id="PS50893">
    <property type="entry name" value="ABC_TRANSPORTER_2"/>
    <property type="match status" value="1"/>
</dbReference>
<dbReference type="InterPro" id="IPR003593">
    <property type="entry name" value="AAA+_ATPase"/>
</dbReference>
<dbReference type="SMART" id="SM00382">
    <property type="entry name" value="AAA"/>
    <property type="match status" value="1"/>
</dbReference>
<keyword evidence="4 6" id="KW-0067">ATP-binding</keyword>
<evidence type="ECO:0000313" key="7">
    <source>
        <dbReference type="Proteomes" id="UP001596028"/>
    </source>
</evidence>
<evidence type="ECO:0000256" key="4">
    <source>
        <dbReference type="ARBA" id="ARBA00022840"/>
    </source>
</evidence>
<sequence>MDQIVEVEAVTKLYRNRRGIRDVTLNVRRGDVYGLFGPNGAGKTTLMKIMVGLSRADKGKVKLFGHDVATRYEQAMGKVGVLIETAEAYEYMSGRKNLELAARIYPELPAKRVDEVLELVGLREVQHERAGKYSLGMKQRLGLASAIVSKPELLILDEPTNGLDIEGTVQIREIVKLLAREERTTFLISSHLIREMELMCNRIGIVHDGRLIREGGCRELLEGRFSSLEELYLHEVEQDRRAMTHA</sequence>
<keyword evidence="2" id="KW-0813">Transport</keyword>
<dbReference type="PANTHER" id="PTHR43335:SF4">
    <property type="entry name" value="ABC TRANSPORTER, ATP-BINDING PROTEIN"/>
    <property type="match status" value="1"/>
</dbReference>
<dbReference type="InterPro" id="IPR027417">
    <property type="entry name" value="P-loop_NTPase"/>
</dbReference>
<dbReference type="RefSeq" id="WP_378100935.1">
    <property type="nucleotide sequence ID" value="NZ_JBHSEP010000023.1"/>
</dbReference>
<dbReference type="InterPro" id="IPR017871">
    <property type="entry name" value="ABC_transporter-like_CS"/>
</dbReference>
<dbReference type="EMBL" id="JBHSEP010000023">
    <property type="protein sequence ID" value="MFC4601184.1"/>
    <property type="molecule type" value="Genomic_DNA"/>
</dbReference>
<evidence type="ECO:0000313" key="6">
    <source>
        <dbReference type="EMBL" id="MFC4601184.1"/>
    </source>
</evidence>
<reference evidence="7" key="1">
    <citation type="journal article" date="2019" name="Int. J. Syst. Evol. Microbiol.">
        <title>The Global Catalogue of Microorganisms (GCM) 10K type strain sequencing project: providing services to taxonomists for standard genome sequencing and annotation.</title>
        <authorList>
            <consortium name="The Broad Institute Genomics Platform"/>
            <consortium name="The Broad Institute Genome Sequencing Center for Infectious Disease"/>
            <person name="Wu L."/>
            <person name="Ma J."/>
        </authorList>
    </citation>
    <scope>NUCLEOTIDE SEQUENCE [LARGE SCALE GENOMIC DNA]</scope>
    <source>
        <strain evidence="7">CCUG 49571</strain>
    </source>
</reference>
<evidence type="ECO:0000256" key="2">
    <source>
        <dbReference type="ARBA" id="ARBA00022448"/>
    </source>
</evidence>
<comment type="similarity">
    <text evidence="1">Belongs to the ABC transporter superfamily.</text>
</comment>
<dbReference type="Pfam" id="PF00005">
    <property type="entry name" value="ABC_tran"/>
    <property type="match status" value="1"/>
</dbReference>
<evidence type="ECO:0000256" key="3">
    <source>
        <dbReference type="ARBA" id="ARBA00022741"/>
    </source>
</evidence>
<protein>
    <submittedName>
        <fullName evidence="6">ABC transporter ATP-binding protein</fullName>
    </submittedName>
</protein>
<accession>A0ABV9FLT0</accession>
<gene>
    <name evidence="6" type="ORF">ACFO3S_23275</name>
</gene>
<dbReference type="InterPro" id="IPR003439">
    <property type="entry name" value="ABC_transporter-like_ATP-bd"/>
</dbReference>
<dbReference type="PROSITE" id="PS00211">
    <property type="entry name" value="ABC_TRANSPORTER_1"/>
    <property type="match status" value="1"/>
</dbReference>
<keyword evidence="7" id="KW-1185">Reference proteome</keyword>
<organism evidence="6 7">
    <name type="scientific">Cohnella hongkongensis</name>
    <dbReference type="NCBI Taxonomy" id="178337"/>
    <lineage>
        <taxon>Bacteria</taxon>
        <taxon>Bacillati</taxon>
        <taxon>Bacillota</taxon>
        <taxon>Bacilli</taxon>
        <taxon>Bacillales</taxon>
        <taxon>Paenibacillaceae</taxon>
        <taxon>Cohnella</taxon>
    </lineage>
</organism>
<comment type="caution">
    <text evidence="6">The sequence shown here is derived from an EMBL/GenBank/DDBJ whole genome shotgun (WGS) entry which is preliminary data.</text>
</comment>
<keyword evidence="3" id="KW-0547">Nucleotide-binding</keyword>
<proteinExistence type="inferred from homology"/>
<dbReference type="Proteomes" id="UP001596028">
    <property type="component" value="Unassembled WGS sequence"/>
</dbReference>
<feature type="domain" description="ABC transporter" evidence="5">
    <location>
        <begin position="5"/>
        <end position="233"/>
    </location>
</feature>